<feature type="compositionally biased region" description="Low complexity" evidence="6">
    <location>
        <begin position="294"/>
        <end position="306"/>
    </location>
</feature>
<dbReference type="PANTHER" id="PTHR33048">
    <property type="entry name" value="PTH11-LIKE INTEGRAL MEMBRANE PROTEIN (AFU_ORTHOLOGUE AFUA_5G11245)"/>
    <property type="match status" value="1"/>
</dbReference>
<evidence type="ECO:0000256" key="7">
    <source>
        <dbReference type="SAM" id="Phobius"/>
    </source>
</evidence>
<dbReference type="PANTHER" id="PTHR33048:SF47">
    <property type="entry name" value="INTEGRAL MEMBRANE PROTEIN-RELATED"/>
    <property type="match status" value="1"/>
</dbReference>
<dbReference type="EMBL" id="CAJPDT010000083">
    <property type="protein sequence ID" value="CAF9935336.1"/>
    <property type="molecule type" value="Genomic_DNA"/>
</dbReference>
<feature type="region of interest" description="Disordered" evidence="6">
    <location>
        <begin position="350"/>
        <end position="379"/>
    </location>
</feature>
<evidence type="ECO:0000256" key="4">
    <source>
        <dbReference type="ARBA" id="ARBA00023136"/>
    </source>
</evidence>
<feature type="transmembrane region" description="Helical" evidence="7">
    <location>
        <begin position="220"/>
        <end position="238"/>
    </location>
</feature>
<evidence type="ECO:0000256" key="1">
    <source>
        <dbReference type="ARBA" id="ARBA00004141"/>
    </source>
</evidence>
<dbReference type="GO" id="GO:0016020">
    <property type="term" value="C:membrane"/>
    <property type="evidence" value="ECO:0007669"/>
    <property type="project" value="UniProtKB-SubCell"/>
</dbReference>
<feature type="region of interest" description="Disordered" evidence="6">
    <location>
        <begin position="391"/>
        <end position="432"/>
    </location>
</feature>
<protein>
    <recommendedName>
        <fullName evidence="8">Rhodopsin domain-containing protein</fullName>
    </recommendedName>
</protein>
<keyword evidence="4 7" id="KW-0472">Membrane</keyword>
<feature type="transmembrane region" description="Helical" evidence="7">
    <location>
        <begin position="59"/>
        <end position="78"/>
    </location>
</feature>
<evidence type="ECO:0000313" key="10">
    <source>
        <dbReference type="Proteomes" id="UP000664534"/>
    </source>
</evidence>
<dbReference type="Pfam" id="PF20684">
    <property type="entry name" value="Fung_rhodopsin"/>
    <property type="match status" value="1"/>
</dbReference>
<name>A0A8H3FZU8_9LECA</name>
<gene>
    <name evidence="9" type="ORF">IMSHALPRED_010188</name>
</gene>
<comment type="similarity">
    <text evidence="5">Belongs to the SAT4 family.</text>
</comment>
<comment type="subcellular location">
    <subcellularLocation>
        <location evidence="1">Membrane</location>
        <topology evidence="1">Multi-pass membrane protein</topology>
    </subcellularLocation>
</comment>
<feature type="domain" description="Rhodopsin" evidence="8">
    <location>
        <begin position="43"/>
        <end position="282"/>
    </location>
</feature>
<feature type="compositionally biased region" description="Polar residues" evidence="6">
    <location>
        <begin position="353"/>
        <end position="362"/>
    </location>
</feature>
<evidence type="ECO:0000256" key="6">
    <source>
        <dbReference type="SAM" id="MobiDB-lite"/>
    </source>
</evidence>
<feature type="transmembrane region" description="Helical" evidence="7">
    <location>
        <begin position="190"/>
        <end position="208"/>
    </location>
</feature>
<keyword evidence="3 7" id="KW-1133">Transmembrane helix</keyword>
<dbReference type="Proteomes" id="UP000664534">
    <property type="component" value="Unassembled WGS sequence"/>
</dbReference>
<keyword evidence="2 7" id="KW-0812">Transmembrane</keyword>
<feature type="transmembrane region" description="Helical" evidence="7">
    <location>
        <begin position="109"/>
        <end position="126"/>
    </location>
</feature>
<evidence type="ECO:0000256" key="3">
    <source>
        <dbReference type="ARBA" id="ARBA00022989"/>
    </source>
</evidence>
<keyword evidence="10" id="KW-1185">Reference proteome</keyword>
<comment type="caution">
    <text evidence="9">The sequence shown here is derived from an EMBL/GenBank/DDBJ whole genome shotgun (WGS) entry which is preliminary data.</text>
</comment>
<sequence>MSSTTVHGSSPDLSPSFLAQSRVPAIYAAVITVSVLCTIAVALRFLCRRLVKAVLWWDDWIILAALLVEWGLSAVLLYETADLNFGRHQELMKPWQVVPFAKTLVVTQVLYYCAQTLIKISLLLLYHRLFSVHKPFRVALFVAGALAVMWWLATFWDTIFQCVPVQAEWDKSLKNARCQVIREEALGAGISNLILDLLFLLLPVPMIWRLQVSKRIKASLTGIFLLGIFVCATSVIRIHQIFATNWSLTDLTYDSFGINVWSTVESCCAMIAACLPTMRPLIPASVAIVRSRTRSSGSKTKTASSGNDGVVTSPRMPFWNPPAPSAPYKTLDERAGEYDVEKGRQDVYPLKPLQSSEGTTYSYPERVSSMSGRWDRSPHPVLKSERYQLETQIAPLPLPPEPTYPRSTPSAERVRRAPSKITHPAPPSTPEI</sequence>
<evidence type="ECO:0000259" key="8">
    <source>
        <dbReference type="Pfam" id="PF20684"/>
    </source>
</evidence>
<evidence type="ECO:0000256" key="2">
    <source>
        <dbReference type="ARBA" id="ARBA00022692"/>
    </source>
</evidence>
<accession>A0A8H3FZU8</accession>
<evidence type="ECO:0000313" key="9">
    <source>
        <dbReference type="EMBL" id="CAF9935336.1"/>
    </source>
</evidence>
<feature type="transmembrane region" description="Helical" evidence="7">
    <location>
        <begin position="138"/>
        <end position="156"/>
    </location>
</feature>
<reference evidence="9" key="1">
    <citation type="submission" date="2021-03" db="EMBL/GenBank/DDBJ databases">
        <authorList>
            <person name="Tagirdzhanova G."/>
        </authorList>
    </citation>
    <scope>NUCLEOTIDE SEQUENCE</scope>
</reference>
<evidence type="ECO:0000256" key="5">
    <source>
        <dbReference type="ARBA" id="ARBA00038359"/>
    </source>
</evidence>
<organism evidence="9 10">
    <name type="scientific">Imshaugia aleurites</name>
    <dbReference type="NCBI Taxonomy" id="172621"/>
    <lineage>
        <taxon>Eukaryota</taxon>
        <taxon>Fungi</taxon>
        <taxon>Dikarya</taxon>
        <taxon>Ascomycota</taxon>
        <taxon>Pezizomycotina</taxon>
        <taxon>Lecanoromycetes</taxon>
        <taxon>OSLEUM clade</taxon>
        <taxon>Lecanoromycetidae</taxon>
        <taxon>Lecanorales</taxon>
        <taxon>Lecanorineae</taxon>
        <taxon>Parmeliaceae</taxon>
        <taxon>Imshaugia</taxon>
    </lineage>
</organism>
<proteinExistence type="inferred from homology"/>
<dbReference type="InterPro" id="IPR052337">
    <property type="entry name" value="SAT4-like"/>
</dbReference>
<feature type="transmembrane region" description="Helical" evidence="7">
    <location>
        <begin position="25"/>
        <end position="47"/>
    </location>
</feature>
<dbReference type="InterPro" id="IPR049326">
    <property type="entry name" value="Rhodopsin_dom_fungi"/>
</dbReference>
<feature type="region of interest" description="Disordered" evidence="6">
    <location>
        <begin position="293"/>
        <end position="316"/>
    </location>
</feature>
<dbReference type="OrthoDB" id="5417844at2759"/>
<dbReference type="AlphaFoldDB" id="A0A8H3FZU8"/>